<reference evidence="2 5" key="1">
    <citation type="submission" date="2015-09" db="EMBL/GenBank/DDBJ databases">
        <authorList>
            <consortium name="Pathogen Informatics"/>
        </authorList>
    </citation>
    <scope>NUCLEOTIDE SEQUENCE [LARGE SCALE GENOMIC DNA]</scope>
    <source>
        <strain evidence="2 5">2789STDY5834880</strain>
    </source>
</reference>
<feature type="signal peptide" evidence="1">
    <location>
        <begin position="1"/>
        <end position="21"/>
    </location>
</feature>
<sequence length="479" mass="53747">MKKKHYLVTLFVTLLVLFAISCGDDNENANDTQPPMIEFLGEELEGLPGETVNIKAKVTDDAGINYIQIECAEFEFSERIPFSDQNYITEYDLIQAVIIPGNVERGSVGEVKVVVYDHSGKSKTEILNVLVTPEAPRLEIRQEMGFNIVLNGGVAHVDNNDVTFSVADNLVLPVSLIMESNRTKLKTLTVKGTALGIDETIDLTAIATDEGRHVEFTKDYPISTSGDLDKKQVVFTLTDEDGNTAKYDPMVSVKSTFAEHNQKHTKIFTLDTSIDLSKVVFGLPMLAEKKSVESYKFTASYFAPVTNTRIIFVSSKDPETQVKYGISNDGQYIIKSDNPNPIILENVGHYEITFDLLMGTYDIKALDKKASQFEEMYFVFAWEDYPPMSQFDSENAPAVWTIDYNLSRSGVDVSFGKGGAEWIVATGDDNHDPEIWLLKEDKDKYPGAWFFDTTLNDKMYGNCHIVFDNFLMRAYAIQK</sequence>
<dbReference type="STRING" id="47678.ERS852494_02083"/>
<protein>
    <submittedName>
        <fullName evidence="2">Uncharacterized protein</fullName>
    </submittedName>
</protein>
<dbReference type="EMBL" id="VVYP01000044">
    <property type="protein sequence ID" value="KAA5458266.1"/>
    <property type="molecule type" value="Genomic_DNA"/>
</dbReference>
<keyword evidence="1" id="KW-0732">Signal</keyword>
<evidence type="ECO:0000313" key="4">
    <source>
        <dbReference type="EMBL" id="RHH87103.1"/>
    </source>
</evidence>
<evidence type="ECO:0000313" key="2">
    <source>
        <dbReference type="EMBL" id="CUP36617.1"/>
    </source>
</evidence>
<evidence type="ECO:0000256" key="1">
    <source>
        <dbReference type="SAM" id="SignalP"/>
    </source>
</evidence>
<dbReference type="Proteomes" id="UP000095657">
    <property type="component" value="Unassembled WGS sequence"/>
</dbReference>
<gene>
    <name evidence="4" type="ORF">DW190_16355</name>
    <name evidence="2" type="ORF">ERS852494_02083</name>
    <name evidence="3" type="ORF">F2Y36_21700</name>
</gene>
<evidence type="ECO:0000313" key="6">
    <source>
        <dbReference type="Proteomes" id="UP000283512"/>
    </source>
</evidence>
<proteinExistence type="predicted"/>
<dbReference type="Proteomes" id="UP000475905">
    <property type="component" value="Unassembled WGS sequence"/>
</dbReference>
<evidence type="ECO:0000313" key="7">
    <source>
        <dbReference type="Proteomes" id="UP000475905"/>
    </source>
</evidence>
<organism evidence="2 5">
    <name type="scientific">Bacteroides caccae</name>
    <dbReference type="NCBI Taxonomy" id="47678"/>
    <lineage>
        <taxon>Bacteria</taxon>
        <taxon>Pseudomonadati</taxon>
        <taxon>Bacteroidota</taxon>
        <taxon>Bacteroidia</taxon>
        <taxon>Bacteroidales</taxon>
        <taxon>Bacteroidaceae</taxon>
        <taxon>Bacteroides</taxon>
    </lineage>
</organism>
<feature type="chain" id="PRO_5041795262" evidence="1">
    <location>
        <begin position="22"/>
        <end position="479"/>
    </location>
</feature>
<accession>A0A174MP98</accession>
<evidence type="ECO:0000313" key="3">
    <source>
        <dbReference type="EMBL" id="KAA5458266.1"/>
    </source>
</evidence>
<reference evidence="4 6" key="2">
    <citation type="submission" date="2018-08" db="EMBL/GenBank/DDBJ databases">
        <title>A genome reference for cultivated species of the human gut microbiota.</title>
        <authorList>
            <person name="Zou Y."/>
            <person name="Xue W."/>
            <person name="Luo G."/>
        </authorList>
    </citation>
    <scope>NUCLEOTIDE SEQUENCE [LARGE SCALE GENOMIC DNA]</scope>
    <source>
        <strain evidence="4 6">AM16-49B</strain>
    </source>
</reference>
<dbReference type="RefSeq" id="WP_005678450.1">
    <property type="nucleotide sequence ID" value="NZ_CAXSJX010000002.1"/>
</dbReference>
<dbReference type="AlphaFoldDB" id="A0A174MP98"/>
<name>A0A174MP98_9BACE</name>
<dbReference type="KEGG" id="bcac:CGC64_16490"/>
<dbReference type="EMBL" id="CZAI01000004">
    <property type="protein sequence ID" value="CUP36617.1"/>
    <property type="molecule type" value="Genomic_DNA"/>
</dbReference>
<dbReference type="EMBL" id="QRKD01000020">
    <property type="protein sequence ID" value="RHH87103.1"/>
    <property type="molecule type" value="Genomic_DNA"/>
</dbReference>
<evidence type="ECO:0000313" key="5">
    <source>
        <dbReference type="Proteomes" id="UP000095657"/>
    </source>
</evidence>
<dbReference type="PROSITE" id="PS51257">
    <property type="entry name" value="PROKAR_LIPOPROTEIN"/>
    <property type="match status" value="1"/>
</dbReference>
<dbReference type="Proteomes" id="UP000283512">
    <property type="component" value="Unassembled WGS sequence"/>
</dbReference>
<reference evidence="3 7" key="3">
    <citation type="journal article" date="2019" name="Nat. Med.">
        <title>A library of human gut bacterial isolates paired with longitudinal multiomics data enables mechanistic microbiome research.</title>
        <authorList>
            <person name="Poyet M."/>
            <person name="Groussin M."/>
            <person name="Gibbons S.M."/>
            <person name="Avila-Pacheco J."/>
            <person name="Jiang X."/>
            <person name="Kearney S.M."/>
            <person name="Perrotta A.R."/>
            <person name="Berdy B."/>
            <person name="Zhao S."/>
            <person name="Lieberman T.D."/>
            <person name="Swanson P.K."/>
            <person name="Smith M."/>
            <person name="Roesemann S."/>
            <person name="Alexander J.E."/>
            <person name="Rich S.A."/>
            <person name="Livny J."/>
            <person name="Vlamakis H."/>
            <person name="Clish C."/>
            <person name="Bullock K."/>
            <person name="Deik A."/>
            <person name="Scott J."/>
            <person name="Pierce K.A."/>
            <person name="Xavier R.J."/>
            <person name="Alm E.J."/>
        </authorList>
    </citation>
    <scope>NUCLEOTIDE SEQUENCE [LARGE SCALE GENOMIC DNA]</scope>
    <source>
        <strain evidence="3 7">BIOML-A31</strain>
    </source>
</reference>